<feature type="repeat" description="TPR" evidence="3">
    <location>
        <begin position="239"/>
        <end position="272"/>
    </location>
</feature>
<feature type="repeat" description="TPR" evidence="3">
    <location>
        <begin position="273"/>
        <end position="306"/>
    </location>
</feature>
<dbReference type="InterPro" id="IPR009003">
    <property type="entry name" value="Peptidase_S1_PA"/>
</dbReference>
<evidence type="ECO:0000313" key="4">
    <source>
        <dbReference type="EMBL" id="AFZ14708.1"/>
    </source>
</evidence>
<dbReference type="Gene3D" id="1.25.40.10">
    <property type="entry name" value="Tetratricopeptide repeat domain"/>
    <property type="match status" value="2"/>
</dbReference>
<dbReference type="EMBL" id="CP003620">
    <property type="protein sequence ID" value="AFZ14708.1"/>
    <property type="molecule type" value="Genomic_DNA"/>
</dbReference>
<keyword evidence="5" id="KW-1185">Reference proteome</keyword>
<proteinExistence type="predicted"/>
<dbReference type="KEGG" id="cep:Cri9333_3899"/>
<dbReference type="Gene3D" id="2.40.10.120">
    <property type="match status" value="1"/>
</dbReference>
<evidence type="ECO:0000256" key="2">
    <source>
        <dbReference type="ARBA" id="ARBA00022803"/>
    </source>
</evidence>
<dbReference type="eggNOG" id="COG0457">
    <property type="taxonomic scope" value="Bacteria"/>
</dbReference>
<dbReference type="SMART" id="SM00028">
    <property type="entry name" value="TPR"/>
    <property type="match status" value="4"/>
</dbReference>
<dbReference type="Pfam" id="PF00515">
    <property type="entry name" value="TPR_1"/>
    <property type="match status" value="2"/>
</dbReference>
<dbReference type="PROSITE" id="PS50293">
    <property type="entry name" value="TPR_REGION"/>
    <property type="match status" value="3"/>
</dbReference>
<dbReference type="AlphaFoldDB" id="K9W2W5"/>
<keyword evidence="2 3" id="KW-0802">TPR repeat</keyword>
<name>K9W2W5_9CYAN</name>
<gene>
    <name evidence="4" type="ORF">Cri9333_3899</name>
</gene>
<dbReference type="STRING" id="1173022.Cri9333_3899"/>
<dbReference type="GO" id="GO:0046813">
    <property type="term" value="P:receptor-mediated virion attachment to host cell"/>
    <property type="evidence" value="ECO:0007669"/>
    <property type="project" value="TreeGrafter"/>
</dbReference>
<evidence type="ECO:0000256" key="1">
    <source>
        <dbReference type="ARBA" id="ARBA00022737"/>
    </source>
</evidence>
<dbReference type="SUPFAM" id="SSF50494">
    <property type="entry name" value="Trypsin-like serine proteases"/>
    <property type="match status" value="1"/>
</dbReference>
<dbReference type="SUPFAM" id="SSF48452">
    <property type="entry name" value="TPR-like"/>
    <property type="match status" value="1"/>
</dbReference>
<evidence type="ECO:0000256" key="3">
    <source>
        <dbReference type="PROSITE-ProRule" id="PRU00339"/>
    </source>
</evidence>
<dbReference type="Pfam" id="PF13414">
    <property type="entry name" value="TPR_11"/>
    <property type="match status" value="1"/>
</dbReference>
<dbReference type="PANTHER" id="PTHR44858:SF1">
    <property type="entry name" value="UDP-N-ACETYLGLUCOSAMINE--PEPTIDE N-ACETYLGLUCOSAMINYLTRANSFERASE SPINDLY-RELATED"/>
    <property type="match status" value="1"/>
</dbReference>
<feature type="repeat" description="TPR" evidence="3">
    <location>
        <begin position="307"/>
        <end position="340"/>
    </location>
</feature>
<sequence length="445" mass="48157">MFFSFAQVPAVVMGVALVGVFSPVAFALSAPQVNAIAKEITVRLSGKNNGSGVIINRKGNTYDVLTNWHVVKEAGIYHIEVSDGKKYTVKSSQIKRVPGLDLALLQFDSFKNYRVAELGNNDALTEGVQVYVAGWAEPGPLISEATYQFLNGQISSLLRNPKDGYSLVYTINAAPGMSGGPVLNENGYLVGINGRAIPDLRTGTVTFVLGIGINTFLATNNTFQKPQIISATAVEERGAVDFLRGGLDKVAKGDFNGAIALYDRAISLNPNLAEAYNNRGLARSKQQDFTGAIADYDRAISLNPNLAEAYNNRGLARSKQQDFTGAIADYDRAISLNPNLAEAYNNRGLARSGQKDFNGAIADYDRAISLNPNLAEAYANRGFVHSQQIAQTLTVPNGAYLTVRSSLDIKSLAIADFQKAANLFLQQGNKFNYQRSLDMINQLQH</sequence>
<keyword evidence="1" id="KW-0677">Repeat</keyword>
<dbReference type="InterPro" id="IPR011990">
    <property type="entry name" value="TPR-like_helical_dom_sf"/>
</dbReference>
<dbReference type="PATRIC" id="fig|1173022.3.peg.4203"/>
<evidence type="ECO:0000313" key="5">
    <source>
        <dbReference type="Proteomes" id="UP000010472"/>
    </source>
</evidence>
<dbReference type="eggNOG" id="COG0265">
    <property type="taxonomic scope" value="Bacteria"/>
</dbReference>
<dbReference type="PANTHER" id="PTHR44858">
    <property type="entry name" value="TETRATRICOPEPTIDE REPEAT PROTEIN 6"/>
    <property type="match status" value="1"/>
</dbReference>
<dbReference type="PROSITE" id="PS50005">
    <property type="entry name" value="TPR"/>
    <property type="match status" value="4"/>
</dbReference>
<dbReference type="InterPro" id="IPR050498">
    <property type="entry name" value="Ycf3"/>
</dbReference>
<dbReference type="RefSeq" id="WP_015204808.1">
    <property type="nucleotide sequence ID" value="NC_019753.1"/>
</dbReference>
<dbReference type="InterPro" id="IPR019734">
    <property type="entry name" value="TPR_rpt"/>
</dbReference>
<dbReference type="OrthoDB" id="453397at2"/>
<dbReference type="Pfam" id="PF13365">
    <property type="entry name" value="Trypsin_2"/>
    <property type="match status" value="1"/>
</dbReference>
<dbReference type="Proteomes" id="UP000010472">
    <property type="component" value="Chromosome"/>
</dbReference>
<organism evidence="4 5">
    <name type="scientific">Crinalium epipsammum PCC 9333</name>
    <dbReference type="NCBI Taxonomy" id="1173022"/>
    <lineage>
        <taxon>Bacteria</taxon>
        <taxon>Bacillati</taxon>
        <taxon>Cyanobacteriota</taxon>
        <taxon>Cyanophyceae</taxon>
        <taxon>Gomontiellales</taxon>
        <taxon>Gomontiellaceae</taxon>
        <taxon>Crinalium</taxon>
    </lineage>
</organism>
<accession>K9W2W5</accession>
<feature type="repeat" description="TPR" evidence="3">
    <location>
        <begin position="341"/>
        <end position="374"/>
    </location>
</feature>
<protein>
    <submittedName>
        <fullName evidence="4">Peptidase S1 and S6 chymotrypsin/Hap</fullName>
    </submittedName>
</protein>
<reference evidence="4 5" key="1">
    <citation type="submission" date="2012-06" db="EMBL/GenBank/DDBJ databases">
        <title>Finished chromosome of genome of Crinalium epipsammum PCC 9333.</title>
        <authorList>
            <consortium name="US DOE Joint Genome Institute"/>
            <person name="Gugger M."/>
            <person name="Coursin T."/>
            <person name="Rippka R."/>
            <person name="Tandeau De Marsac N."/>
            <person name="Huntemann M."/>
            <person name="Wei C.-L."/>
            <person name="Han J."/>
            <person name="Detter J.C."/>
            <person name="Han C."/>
            <person name="Tapia R."/>
            <person name="Davenport K."/>
            <person name="Daligault H."/>
            <person name="Erkkila T."/>
            <person name="Gu W."/>
            <person name="Munk A.C.C."/>
            <person name="Teshima H."/>
            <person name="Xu Y."/>
            <person name="Chain P."/>
            <person name="Chen A."/>
            <person name="Krypides N."/>
            <person name="Mavromatis K."/>
            <person name="Markowitz V."/>
            <person name="Szeto E."/>
            <person name="Ivanova N."/>
            <person name="Mikhailova N."/>
            <person name="Ovchinnikova G."/>
            <person name="Pagani I."/>
            <person name="Pati A."/>
            <person name="Goodwin L."/>
            <person name="Peters L."/>
            <person name="Pitluck S."/>
            <person name="Woyke T."/>
            <person name="Kerfeld C."/>
        </authorList>
    </citation>
    <scope>NUCLEOTIDE SEQUENCE [LARGE SCALE GENOMIC DNA]</scope>
    <source>
        <strain evidence="4 5">PCC 9333</strain>
    </source>
</reference>
<dbReference type="HOGENOM" id="CLU_005774_1_0_3"/>
<dbReference type="GO" id="GO:0009279">
    <property type="term" value="C:cell outer membrane"/>
    <property type="evidence" value="ECO:0007669"/>
    <property type="project" value="TreeGrafter"/>
</dbReference>